<dbReference type="EMBL" id="JAFBMS010000001">
    <property type="protein sequence ID" value="KAG9355911.1"/>
    <property type="molecule type" value="Genomic_DNA"/>
</dbReference>
<feature type="region of interest" description="Disordered" evidence="1">
    <location>
        <begin position="26"/>
        <end position="62"/>
    </location>
</feature>
<evidence type="ECO:0000256" key="1">
    <source>
        <dbReference type="SAM" id="MobiDB-lite"/>
    </source>
</evidence>
<evidence type="ECO:0000313" key="3">
    <source>
        <dbReference type="Proteomes" id="UP000824540"/>
    </source>
</evidence>
<reference evidence="2" key="1">
    <citation type="thesis" date="2021" institute="BYU ScholarsArchive" country="Provo, UT, USA">
        <title>Applications of and Algorithms for Genome Assembly and Genomic Analyses with an Emphasis on Marine Teleosts.</title>
        <authorList>
            <person name="Pickett B.D."/>
        </authorList>
    </citation>
    <scope>NUCLEOTIDE SEQUENCE</scope>
    <source>
        <strain evidence="2">HI-2016</strain>
    </source>
</reference>
<dbReference type="Proteomes" id="UP000824540">
    <property type="component" value="Unassembled WGS sequence"/>
</dbReference>
<organism evidence="2 3">
    <name type="scientific">Albula glossodonta</name>
    <name type="common">roundjaw bonefish</name>
    <dbReference type="NCBI Taxonomy" id="121402"/>
    <lineage>
        <taxon>Eukaryota</taxon>
        <taxon>Metazoa</taxon>
        <taxon>Chordata</taxon>
        <taxon>Craniata</taxon>
        <taxon>Vertebrata</taxon>
        <taxon>Euteleostomi</taxon>
        <taxon>Actinopterygii</taxon>
        <taxon>Neopterygii</taxon>
        <taxon>Teleostei</taxon>
        <taxon>Albuliformes</taxon>
        <taxon>Albulidae</taxon>
        <taxon>Albula</taxon>
    </lineage>
</organism>
<dbReference type="OrthoDB" id="435430at2759"/>
<evidence type="ECO:0000313" key="2">
    <source>
        <dbReference type="EMBL" id="KAG9355911.1"/>
    </source>
</evidence>
<keyword evidence="3" id="KW-1185">Reference proteome</keyword>
<dbReference type="AlphaFoldDB" id="A0A8T2PX90"/>
<name>A0A8T2PX90_9TELE</name>
<protein>
    <submittedName>
        <fullName evidence="2">Uncharacterized protein</fullName>
    </submittedName>
</protein>
<accession>A0A8T2PX90</accession>
<proteinExistence type="predicted"/>
<comment type="caution">
    <text evidence="2">The sequence shown here is derived from an EMBL/GenBank/DDBJ whole genome shotgun (WGS) entry which is preliminary data.</text>
</comment>
<gene>
    <name evidence="2" type="ORF">JZ751_000755</name>
</gene>
<sequence>MTPTPLSLHRGLFCSREVIGSSGVVTVTPSLRSGPKASKETPPTATEQEPHRPPGNEQQGPCGCGYLEMYGDAGALDQDRTALQKVKKSVKAIYNSGQVCLMESRLRAEIWPGAPRCPFPLQQAPPQSHVTPSGLPTTEALVRLVLTDFHDTVVTDALLPARENAQT</sequence>